<evidence type="ECO:0000256" key="16">
    <source>
        <dbReference type="SAM" id="Phobius"/>
    </source>
</evidence>
<keyword evidence="10" id="KW-0443">Lipid metabolism</keyword>
<feature type="transmembrane region" description="Helical" evidence="16">
    <location>
        <begin position="205"/>
        <end position="238"/>
    </location>
</feature>
<evidence type="ECO:0000256" key="8">
    <source>
        <dbReference type="ARBA" id="ARBA00022692"/>
    </source>
</evidence>
<comment type="similarity">
    <text evidence="3 15">Belongs to the CDP-alcohol phosphatidyltransferase class-I family.</text>
</comment>
<evidence type="ECO:0000256" key="7">
    <source>
        <dbReference type="ARBA" id="ARBA00022679"/>
    </source>
</evidence>
<feature type="transmembrane region" description="Helical" evidence="16">
    <location>
        <begin position="77"/>
        <end position="99"/>
    </location>
</feature>
<evidence type="ECO:0000256" key="10">
    <source>
        <dbReference type="ARBA" id="ARBA00023098"/>
    </source>
</evidence>
<dbReference type="Proteomes" id="UP000557307">
    <property type="component" value="Unassembled WGS sequence"/>
</dbReference>
<organism evidence="17 18">
    <name type="scientific">Rhabdobacter roseus</name>
    <dbReference type="NCBI Taxonomy" id="1655419"/>
    <lineage>
        <taxon>Bacteria</taxon>
        <taxon>Pseudomonadati</taxon>
        <taxon>Bacteroidota</taxon>
        <taxon>Cytophagia</taxon>
        <taxon>Cytophagales</taxon>
        <taxon>Cytophagaceae</taxon>
        <taxon>Rhabdobacter</taxon>
    </lineage>
</organism>
<dbReference type="PROSITE" id="PS00379">
    <property type="entry name" value="CDP_ALCOHOL_P_TRANSF"/>
    <property type="match status" value="1"/>
</dbReference>
<dbReference type="PANTHER" id="PTHR14269:SF61">
    <property type="entry name" value="CDP-DIACYLGLYCEROL--SERINE O-PHOSPHATIDYLTRANSFERASE"/>
    <property type="match status" value="1"/>
</dbReference>
<dbReference type="NCBIfam" id="TIGR00473">
    <property type="entry name" value="pssA"/>
    <property type="match status" value="1"/>
</dbReference>
<dbReference type="InterPro" id="IPR000462">
    <property type="entry name" value="CDP-OH_P_trans"/>
</dbReference>
<feature type="transmembrane region" description="Helical" evidence="16">
    <location>
        <begin position="135"/>
        <end position="153"/>
    </location>
</feature>
<evidence type="ECO:0000256" key="1">
    <source>
        <dbReference type="ARBA" id="ARBA00000287"/>
    </source>
</evidence>
<dbReference type="InterPro" id="IPR004533">
    <property type="entry name" value="CDP-diaglyc--ser_O-PTrfase"/>
</dbReference>
<feature type="transmembrane region" description="Helical" evidence="16">
    <location>
        <begin position="173"/>
        <end position="193"/>
    </location>
</feature>
<keyword evidence="12" id="KW-0594">Phospholipid biosynthesis</keyword>
<comment type="subcellular location">
    <subcellularLocation>
        <location evidence="2">Endomembrane system</location>
        <topology evidence="2">Multi-pass membrane protein</topology>
    </subcellularLocation>
</comment>
<evidence type="ECO:0000256" key="14">
    <source>
        <dbReference type="ARBA" id="ARBA00032361"/>
    </source>
</evidence>
<dbReference type="GO" id="GO:0003882">
    <property type="term" value="F:CDP-diacylglycerol-serine O-phosphatidyltransferase activity"/>
    <property type="evidence" value="ECO:0007669"/>
    <property type="project" value="UniProtKB-EC"/>
</dbReference>
<keyword evidence="13" id="KW-1208">Phospholipid metabolism</keyword>
<keyword evidence="6" id="KW-0444">Lipid biosynthesis</keyword>
<dbReference type="AlphaFoldDB" id="A0A840TLV1"/>
<evidence type="ECO:0000256" key="12">
    <source>
        <dbReference type="ARBA" id="ARBA00023209"/>
    </source>
</evidence>
<evidence type="ECO:0000256" key="3">
    <source>
        <dbReference type="ARBA" id="ARBA00010441"/>
    </source>
</evidence>
<dbReference type="Gene3D" id="1.20.120.1760">
    <property type="match status" value="1"/>
</dbReference>
<evidence type="ECO:0000313" key="18">
    <source>
        <dbReference type="Proteomes" id="UP000557307"/>
    </source>
</evidence>
<evidence type="ECO:0000256" key="15">
    <source>
        <dbReference type="RuleBase" id="RU003750"/>
    </source>
</evidence>
<dbReference type="RefSeq" id="WP_184175158.1">
    <property type="nucleotide sequence ID" value="NZ_JACHGF010000005.1"/>
</dbReference>
<sequence length="244" mass="26853">MNVEASSNRPWVVRWIPNALTCANLLCGCLGIVEVFHNNMLLSAGLIGLAAVFDFLDGFAARILRVSSSIGKELDSLADMVTFGLLPTVIIYQLLLRSVPGLDDLWIPNLAFVMAVFSALRLAKFNVDPRQSDSFIGVPTPANALLVASLPFILRLHGEFWEPVIVNTTNLLIFTAVMSFLLVAELPLFALKFKSFGWAGNEVRYLFLLLSLLLLLWLGVLAVPLVIGLYIFLSVLLIFTKSKS</sequence>
<keyword evidence="7 15" id="KW-0808">Transferase</keyword>
<dbReference type="GO" id="GO:0016020">
    <property type="term" value="C:membrane"/>
    <property type="evidence" value="ECO:0007669"/>
    <property type="project" value="InterPro"/>
</dbReference>
<evidence type="ECO:0000256" key="6">
    <source>
        <dbReference type="ARBA" id="ARBA00022516"/>
    </source>
</evidence>
<accession>A0A840TLV1</accession>
<evidence type="ECO:0000256" key="2">
    <source>
        <dbReference type="ARBA" id="ARBA00004127"/>
    </source>
</evidence>
<dbReference type="GO" id="GO:0008654">
    <property type="term" value="P:phospholipid biosynthetic process"/>
    <property type="evidence" value="ECO:0007669"/>
    <property type="project" value="UniProtKB-KW"/>
</dbReference>
<gene>
    <name evidence="17" type="ORF">HNQ92_003363</name>
</gene>
<keyword evidence="18" id="KW-1185">Reference proteome</keyword>
<keyword evidence="9 16" id="KW-1133">Transmembrane helix</keyword>
<protein>
    <recommendedName>
        <fullName evidence="5">CDP-diacylglycerol--serine O-phosphatidyltransferase</fullName>
        <ecNumber evidence="4">2.7.8.8</ecNumber>
    </recommendedName>
    <alternativeName>
        <fullName evidence="14">Phosphatidylserine synthase</fullName>
    </alternativeName>
</protein>
<comment type="caution">
    <text evidence="17">The sequence shown here is derived from an EMBL/GenBank/DDBJ whole genome shotgun (WGS) entry which is preliminary data.</text>
</comment>
<evidence type="ECO:0000313" key="17">
    <source>
        <dbReference type="EMBL" id="MBB5285206.1"/>
    </source>
</evidence>
<dbReference type="InterPro" id="IPR050324">
    <property type="entry name" value="CDP-alcohol_PTase-I"/>
</dbReference>
<comment type="catalytic activity">
    <reaction evidence="1">
        <text>a CDP-1,2-diacyl-sn-glycerol + L-serine = a 1,2-diacyl-sn-glycero-3-phospho-L-serine + CMP + H(+)</text>
        <dbReference type="Rhea" id="RHEA:16913"/>
        <dbReference type="ChEBI" id="CHEBI:15378"/>
        <dbReference type="ChEBI" id="CHEBI:33384"/>
        <dbReference type="ChEBI" id="CHEBI:57262"/>
        <dbReference type="ChEBI" id="CHEBI:58332"/>
        <dbReference type="ChEBI" id="CHEBI:60377"/>
        <dbReference type="EC" id="2.7.8.8"/>
    </reaction>
</comment>
<evidence type="ECO:0000256" key="9">
    <source>
        <dbReference type="ARBA" id="ARBA00022989"/>
    </source>
</evidence>
<dbReference type="InterPro" id="IPR043130">
    <property type="entry name" value="CDP-OH_PTrfase_TM_dom"/>
</dbReference>
<evidence type="ECO:0000256" key="11">
    <source>
        <dbReference type="ARBA" id="ARBA00023136"/>
    </source>
</evidence>
<evidence type="ECO:0000256" key="5">
    <source>
        <dbReference type="ARBA" id="ARBA00017171"/>
    </source>
</evidence>
<keyword evidence="11 16" id="KW-0472">Membrane</keyword>
<feature type="transmembrane region" description="Helical" evidence="16">
    <location>
        <begin position="12"/>
        <end position="33"/>
    </location>
</feature>
<dbReference type="Pfam" id="PF01066">
    <property type="entry name" value="CDP-OH_P_transf"/>
    <property type="match status" value="1"/>
</dbReference>
<dbReference type="InterPro" id="IPR048254">
    <property type="entry name" value="CDP_ALCOHOL_P_TRANSF_CS"/>
</dbReference>
<keyword evidence="8 16" id="KW-0812">Transmembrane</keyword>
<name>A0A840TLV1_9BACT</name>
<feature type="transmembrane region" description="Helical" evidence="16">
    <location>
        <begin position="39"/>
        <end position="56"/>
    </location>
</feature>
<feature type="transmembrane region" description="Helical" evidence="16">
    <location>
        <begin position="105"/>
        <end position="123"/>
    </location>
</feature>
<dbReference type="EC" id="2.7.8.8" evidence="4"/>
<evidence type="ECO:0000256" key="13">
    <source>
        <dbReference type="ARBA" id="ARBA00023264"/>
    </source>
</evidence>
<proteinExistence type="inferred from homology"/>
<evidence type="ECO:0000256" key="4">
    <source>
        <dbReference type="ARBA" id="ARBA00013174"/>
    </source>
</evidence>
<reference evidence="17 18" key="1">
    <citation type="submission" date="2020-08" db="EMBL/GenBank/DDBJ databases">
        <title>Genomic Encyclopedia of Type Strains, Phase IV (KMG-IV): sequencing the most valuable type-strain genomes for metagenomic binning, comparative biology and taxonomic classification.</title>
        <authorList>
            <person name="Goeker M."/>
        </authorList>
    </citation>
    <scope>NUCLEOTIDE SEQUENCE [LARGE SCALE GENOMIC DNA]</scope>
    <source>
        <strain evidence="17 18">DSM 105074</strain>
    </source>
</reference>
<dbReference type="PANTHER" id="PTHR14269">
    <property type="entry name" value="CDP-DIACYLGLYCEROL--GLYCEROL-3-PHOSPHATE 3-PHOSPHATIDYLTRANSFERASE-RELATED"/>
    <property type="match status" value="1"/>
</dbReference>
<dbReference type="EMBL" id="JACHGF010000005">
    <property type="protein sequence ID" value="MBB5285206.1"/>
    <property type="molecule type" value="Genomic_DNA"/>
</dbReference>
<dbReference type="GO" id="GO:0012505">
    <property type="term" value="C:endomembrane system"/>
    <property type="evidence" value="ECO:0007669"/>
    <property type="project" value="UniProtKB-SubCell"/>
</dbReference>